<dbReference type="Proteomes" id="UP000735302">
    <property type="component" value="Unassembled WGS sequence"/>
</dbReference>
<dbReference type="InterPro" id="IPR032718">
    <property type="entry name" value="PGBD4_Znf_C"/>
</dbReference>
<evidence type="ECO:0000259" key="1">
    <source>
        <dbReference type="Pfam" id="PF13842"/>
    </source>
</evidence>
<dbReference type="InterPro" id="IPR029526">
    <property type="entry name" value="PGBD"/>
</dbReference>
<sequence length="249" mass="28575">MRLNRKGGPPKSMLPKLKKTDTDTVALTNGKLNLLRFFDKREVNVLTTAHDNKIVTTGKTNPVTSEAIVKLEAVHMYNKFMGAVDRSDQMVSYNAFKRRTLKWWKKAFSHMLMLGVLNAYILHKMKTGGSMTHRIFRREVAKQLASMAPMCPRLERLTPVAEVGESSLFRLTARHFLQSIPPKPGAKKQRPQRDCVVCTKPGNRKQSRYECPSCDVGLHLEPCFKLYHTQKDYKRALKRKLEEDQENSS</sequence>
<keyword evidence="4" id="KW-1185">Reference proteome</keyword>
<dbReference type="Pfam" id="PF13843">
    <property type="entry name" value="DDE_Tnp_1_7"/>
    <property type="match status" value="1"/>
</dbReference>
<feature type="domain" description="PiggyBac transposable element-derived protein 4 C-terminal zinc-finger" evidence="1">
    <location>
        <begin position="188"/>
        <end position="228"/>
    </location>
</feature>
<dbReference type="PANTHER" id="PTHR46599">
    <property type="entry name" value="PIGGYBAC TRANSPOSABLE ELEMENT-DERIVED PROTEIN 4"/>
    <property type="match status" value="1"/>
</dbReference>
<comment type="caution">
    <text evidence="3">The sequence shown here is derived from an EMBL/GenBank/DDBJ whole genome shotgun (WGS) entry which is preliminary data.</text>
</comment>
<feature type="domain" description="PiggyBac transposable element-derived protein" evidence="2">
    <location>
        <begin position="2"/>
        <end position="120"/>
    </location>
</feature>
<reference evidence="3 4" key="1">
    <citation type="journal article" date="2021" name="Elife">
        <title>Chloroplast acquisition without the gene transfer in kleptoplastic sea slugs, Plakobranchus ocellatus.</title>
        <authorList>
            <person name="Maeda T."/>
            <person name="Takahashi S."/>
            <person name="Yoshida T."/>
            <person name="Shimamura S."/>
            <person name="Takaki Y."/>
            <person name="Nagai Y."/>
            <person name="Toyoda A."/>
            <person name="Suzuki Y."/>
            <person name="Arimoto A."/>
            <person name="Ishii H."/>
            <person name="Satoh N."/>
            <person name="Nishiyama T."/>
            <person name="Hasebe M."/>
            <person name="Maruyama T."/>
            <person name="Minagawa J."/>
            <person name="Obokata J."/>
            <person name="Shigenobu S."/>
        </authorList>
    </citation>
    <scope>NUCLEOTIDE SEQUENCE [LARGE SCALE GENOMIC DNA]</scope>
</reference>
<dbReference type="PANTHER" id="PTHR46599:SF3">
    <property type="entry name" value="PIGGYBAC TRANSPOSABLE ELEMENT-DERIVED PROTEIN 4"/>
    <property type="match status" value="1"/>
</dbReference>
<dbReference type="Pfam" id="PF13842">
    <property type="entry name" value="zf-Tnp_2"/>
    <property type="match status" value="1"/>
</dbReference>
<evidence type="ECO:0000313" key="4">
    <source>
        <dbReference type="Proteomes" id="UP000735302"/>
    </source>
</evidence>
<protein>
    <submittedName>
        <fullName evidence="3">PiggyBac transposable element-derived protein 4</fullName>
    </submittedName>
</protein>
<accession>A0AAV3XVF8</accession>
<dbReference type="AlphaFoldDB" id="A0AAV3XVF8"/>
<proteinExistence type="predicted"/>
<evidence type="ECO:0000259" key="2">
    <source>
        <dbReference type="Pfam" id="PF13843"/>
    </source>
</evidence>
<organism evidence="3 4">
    <name type="scientific">Plakobranchus ocellatus</name>
    <dbReference type="NCBI Taxonomy" id="259542"/>
    <lineage>
        <taxon>Eukaryota</taxon>
        <taxon>Metazoa</taxon>
        <taxon>Spiralia</taxon>
        <taxon>Lophotrochozoa</taxon>
        <taxon>Mollusca</taxon>
        <taxon>Gastropoda</taxon>
        <taxon>Heterobranchia</taxon>
        <taxon>Euthyneura</taxon>
        <taxon>Panpulmonata</taxon>
        <taxon>Sacoglossa</taxon>
        <taxon>Placobranchoidea</taxon>
        <taxon>Plakobranchidae</taxon>
        <taxon>Plakobranchus</taxon>
    </lineage>
</organism>
<gene>
    <name evidence="3" type="ORF">PoB_000130000</name>
</gene>
<dbReference type="EMBL" id="BLXT01000167">
    <property type="protein sequence ID" value="GFN74794.1"/>
    <property type="molecule type" value="Genomic_DNA"/>
</dbReference>
<evidence type="ECO:0000313" key="3">
    <source>
        <dbReference type="EMBL" id="GFN74794.1"/>
    </source>
</evidence>
<name>A0AAV3XVF8_9GAST</name>